<dbReference type="Proteomes" id="UP000261640">
    <property type="component" value="Unplaced"/>
</dbReference>
<evidence type="ECO:0008006" key="4">
    <source>
        <dbReference type="Google" id="ProtNLM"/>
    </source>
</evidence>
<protein>
    <recommendedName>
        <fullName evidence="4">Peptidase S1 domain-containing protein</fullName>
    </recommendedName>
</protein>
<evidence type="ECO:0000313" key="3">
    <source>
        <dbReference type="Proteomes" id="UP000261640"/>
    </source>
</evidence>
<organism evidence="2 3">
    <name type="scientific">Mastacembelus armatus</name>
    <name type="common">zig-zag eel</name>
    <dbReference type="NCBI Taxonomy" id="205130"/>
    <lineage>
        <taxon>Eukaryota</taxon>
        <taxon>Metazoa</taxon>
        <taxon>Chordata</taxon>
        <taxon>Craniata</taxon>
        <taxon>Vertebrata</taxon>
        <taxon>Euteleostomi</taxon>
        <taxon>Actinopterygii</taxon>
        <taxon>Neopterygii</taxon>
        <taxon>Teleostei</taxon>
        <taxon>Neoteleostei</taxon>
        <taxon>Acanthomorphata</taxon>
        <taxon>Anabantaria</taxon>
        <taxon>Synbranchiformes</taxon>
        <taxon>Mastacembelidae</taxon>
        <taxon>Mastacembelus</taxon>
    </lineage>
</organism>
<sequence>LKVLLYIFFNVYTVFALEEDDKHVGEYECPETSELYQVSVFTGYSNCGGALLSDGWVLSAALNSILIQPSLSTTDQPESTWCSEQLCVSWDNVPDFWLGSFRPSDEGCELRATYWFIKALFHAVISQTLADVYSLSGVSSKVPT</sequence>
<name>A0A3Q3MGQ2_9TELE</name>
<dbReference type="Gene3D" id="2.40.10.10">
    <property type="entry name" value="Trypsin-like serine proteases"/>
    <property type="match status" value="1"/>
</dbReference>
<feature type="signal peptide" evidence="1">
    <location>
        <begin position="1"/>
        <end position="16"/>
    </location>
</feature>
<accession>A0A3Q3MGQ2</accession>
<dbReference type="InterPro" id="IPR009003">
    <property type="entry name" value="Peptidase_S1_PA"/>
</dbReference>
<reference evidence="2" key="2">
    <citation type="submission" date="2025-09" db="UniProtKB">
        <authorList>
            <consortium name="Ensembl"/>
        </authorList>
    </citation>
    <scope>IDENTIFICATION</scope>
</reference>
<dbReference type="SUPFAM" id="SSF50494">
    <property type="entry name" value="Trypsin-like serine proteases"/>
    <property type="match status" value="1"/>
</dbReference>
<evidence type="ECO:0000313" key="2">
    <source>
        <dbReference type="Ensembl" id="ENSMAMP00000024332.1"/>
    </source>
</evidence>
<dbReference type="InterPro" id="IPR043504">
    <property type="entry name" value="Peptidase_S1_PA_chymotrypsin"/>
</dbReference>
<evidence type="ECO:0000256" key="1">
    <source>
        <dbReference type="SAM" id="SignalP"/>
    </source>
</evidence>
<dbReference type="STRING" id="205130.ENSMAMP00000024332"/>
<reference evidence="2" key="1">
    <citation type="submission" date="2025-08" db="UniProtKB">
        <authorList>
            <consortium name="Ensembl"/>
        </authorList>
    </citation>
    <scope>IDENTIFICATION</scope>
</reference>
<feature type="chain" id="PRO_5018524949" description="Peptidase S1 domain-containing protein" evidence="1">
    <location>
        <begin position="17"/>
        <end position="144"/>
    </location>
</feature>
<keyword evidence="1" id="KW-0732">Signal</keyword>
<dbReference type="AlphaFoldDB" id="A0A3Q3MGQ2"/>
<dbReference type="Ensembl" id="ENSMAMT00000024953.2">
    <property type="protein sequence ID" value="ENSMAMP00000024332.1"/>
    <property type="gene ID" value="ENSMAMG00000016354.2"/>
</dbReference>
<proteinExistence type="predicted"/>
<keyword evidence="3" id="KW-1185">Reference proteome</keyword>
<dbReference type="InParanoid" id="A0A3Q3MGQ2"/>